<accession>A0A9J6CDS8</accession>
<evidence type="ECO:0000256" key="2">
    <source>
        <dbReference type="ARBA" id="ARBA00005327"/>
    </source>
</evidence>
<dbReference type="OrthoDB" id="5800391at2759"/>
<feature type="transmembrane region" description="Helical" evidence="9">
    <location>
        <begin position="157"/>
        <end position="175"/>
    </location>
</feature>
<dbReference type="PIRSF" id="PIRSF038981">
    <property type="entry name" value="GRP"/>
    <property type="match status" value="1"/>
</dbReference>
<dbReference type="GO" id="GO:0007165">
    <property type="term" value="P:signal transduction"/>
    <property type="evidence" value="ECO:0007669"/>
    <property type="project" value="UniProtKB-KW"/>
</dbReference>
<proteinExistence type="inferred from homology"/>
<name>A0A9J6CDS8_POLVA</name>
<dbReference type="EMBL" id="JADBJN010000001">
    <property type="protein sequence ID" value="KAG5679798.1"/>
    <property type="molecule type" value="Genomic_DNA"/>
</dbReference>
<evidence type="ECO:0000256" key="5">
    <source>
        <dbReference type="ARBA" id="ARBA00022989"/>
    </source>
</evidence>
<evidence type="ECO:0000256" key="9">
    <source>
        <dbReference type="SAM" id="Phobius"/>
    </source>
</evidence>
<keyword evidence="4 9" id="KW-0812">Transmembrane</keyword>
<protein>
    <recommendedName>
        <fullName evidence="8">Gustatory receptor</fullName>
    </recommendedName>
</protein>
<keyword evidence="11" id="KW-1185">Reference proteome</keyword>
<dbReference type="Pfam" id="PF06151">
    <property type="entry name" value="Trehalose_recp"/>
    <property type="match status" value="1"/>
</dbReference>
<dbReference type="InterPro" id="IPR009318">
    <property type="entry name" value="Gustatory_rcpt"/>
</dbReference>
<evidence type="ECO:0000313" key="10">
    <source>
        <dbReference type="EMBL" id="KAG5679798.1"/>
    </source>
</evidence>
<evidence type="ECO:0000256" key="7">
    <source>
        <dbReference type="ARBA" id="ARBA00023170"/>
    </source>
</evidence>
<evidence type="ECO:0000256" key="8">
    <source>
        <dbReference type="PIRNR" id="PIRNR038981"/>
    </source>
</evidence>
<evidence type="ECO:0000256" key="4">
    <source>
        <dbReference type="ARBA" id="ARBA00022692"/>
    </source>
</evidence>
<evidence type="ECO:0000256" key="6">
    <source>
        <dbReference type="ARBA" id="ARBA00023136"/>
    </source>
</evidence>
<evidence type="ECO:0000256" key="3">
    <source>
        <dbReference type="ARBA" id="ARBA00022475"/>
    </source>
</evidence>
<dbReference type="GO" id="GO:0033041">
    <property type="term" value="F:sweet taste receptor activity"/>
    <property type="evidence" value="ECO:0007669"/>
    <property type="project" value="TreeGrafter"/>
</dbReference>
<dbReference type="GO" id="GO:0005886">
    <property type="term" value="C:plasma membrane"/>
    <property type="evidence" value="ECO:0007669"/>
    <property type="project" value="UniProtKB-SubCell"/>
</dbReference>
<dbReference type="PANTHER" id="PTHR21421:SF35">
    <property type="entry name" value="GUSTATORY RECEPTOR FOR SUGAR TASTE 64B-RELATED"/>
    <property type="match status" value="1"/>
</dbReference>
<feature type="transmembrane region" description="Helical" evidence="9">
    <location>
        <begin position="104"/>
        <end position="122"/>
    </location>
</feature>
<keyword evidence="3" id="KW-1003">Cell membrane</keyword>
<feature type="transmembrane region" description="Helical" evidence="9">
    <location>
        <begin position="329"/>
        <end position="350"/>
    </location>
</feature>
<reference evidence="10" key="1">
    <citation type="submission" date="2021-03" db="EMBL/GenBank/DDBJ databases">
        <title>Chromosome level genome of the anhydrobiotic midge Polypedilum vanderplanki.</title>
        <authorList>
            <person name="Yoshida Y."/>
            <person name="Kikawada T."/>
            <person name="Gusev O."/>
        </authorList>
    </citation>
    <scope>NUCLEOTIDE SEQUENCE</scope>
    <source>
        <strain evidence="10">NIAS01</strain>
        <tissue evidence="10">Whole body or cell culture</tissue>
    </source>
</reference>
<sequence>MEKSPSILNVKAKEDVDPSEDLKQNTINESFHQAVGPALFFGQFFGMLPVDGILSRKEEDLKFRWRSPRTIYSVFFLFCGSIETAVATRRLVRLGFNIHFAEAFLFYITAMVRSFFIFQMGMKWNLIIKKWRELENVFLYEPYKLIKGWKLSTQIRVVFGFLMTLVIVEHLFFLVKAIEDNRLQITHCTPKSMDFWQNYLWRYRPHLIYNFPYSPFELPLYEWVNFLQAMSWSYSDIFIIVLAIGIKFRFNQFNQYFRVVSDDVNLMSEDIFRTLRVDYYKLIELVHFIDSKVATLILMSLGHNMLVLIIKIFSALVPNRYHYLDDIYFWFYLIFLITRIFATLIACASIHDTARHTVFYIRKIPSDFWTIDLKRLFDTISVESETLTFSGQNYFYVTKNMILTLAGTIITYELVLLDRVKEDSANMCSIIDY</sequence>
<dbReference type="PANTHER" id="PTHR21421">
    <property type="entry name" value="GUSTATORY RECEPTOR"/>
    <property type="match status" value="1"/>
</dbReference>
<dbReference type="AlphaFoldDB" id="A0A9J6CDS8"/>
<evidence type="ECO:0000313" key="11">
    <source>
        <dbReference type="Proteomes" id="UP001107558"/>
    </source>
</evidence>
<comment type="function">
    <text evidence="8">Plays a role in the sugar gustatory response.</text>
</comment>
<feature type="transmembrane region" description="Helical" evidence="9">
    <location>
        <begin position="71"/>
        <end position="92"/>
    </location>
</feature>
<feature type="transmembrane region" description="Helical" evidence="9">
    <location>
        <begin position="229"/>
        <end position="248"/>
    </location>
</feature>
<keyword evidence="7 8" id="KW-0675">Receptor</keyword>
<dbReference type="Proteomes" id="UP001107558">
    <property type="component" value="Chromosome 1"/>
</dbReference>
<keyword evidence="6 9" id="KW-0472">Membrane</keyword>
<gene>
    <name evidence="10" type="ORF">PVAND_009336</name>
</gene>
<comment type="caution">
    <text evidence="10">The sequence shown here is derived from an EMBL/GenBank/DDBJ whole genome shotgun (WGS) entry which is preliminary data.</text>
</comment>
<evidence type="ECO:0000256" key="1">
    <source>
        <dbReference type="ARBA" id="ARBA00004651"/>
    </source>
</evidence>
<keyword evidence="8" id="KW-0807">Transducer</keyword>
<comment type="subcellular location">
    <subcellularLocation>
        <location evidence="1">Cell membrane</location>
        <topology evidence="1">Multi-pass membrane protein</topology>
    </subcellularLocation>
</comment>
<organism evidence="10 11">
    <name type="scientific">Polypedilum vanderplanki</name>
    <name type="common">Sleeping chironomid midge</name>
    <dbReference type="NCBI Taxonomy" id="319348"/>
    <lineage>
        <taxon>Eukaryota</taxon>
        <taxon>Metazoa</taxon>
        <taxon>Ecdysozoa</taxon>
        <taxon>Arthropoda</taxon>
        <taxon>Hexapoda</taxon>
        <taxon>Insecta</taxon>
        <taxon>Pterygota</taxon>
        <taxon>Neoptera</taxon>
        <taxon>Endopterygota</taxon>
        <taxon>Diptera</taxon>
        <taxon>Nematocera</taxon>
        <taxon>Chironomoidea</taxon>
        <taxon>Chironomidae</taxon>
        <taxon>Chironominae</taxon>
        <taxon>Polypedilum</taxon>
        <taxon>Polypedilum</taxon>
    </lineage>
</organism>
<comment type="similarity">
    <text evidence="2">Belongs to the insect chemoreceptor superfamily. Gustatory receptor (GR) family. Gr5a subfamily.</text>
</comment>
<keyword evidence="5 9" id="KW-1133">Transmembrane helix</keyword>
<feature type="transmembrane region" description="Helical" evidence="9">
    <location>
        <begin position="293"/>
        <end position="317"/>
    </location>
</feature>